<accession>A0A323TBS4</accession>
<protein>
    <submittedName>
        <fullName evidence="1">Uncharacterized protein</fullName>
    </submittedName>
</protein>
<dbReference type="Proteomes" id="UP000248214">
    <property type="component" value="Unassembled WGS sequence"/>
</dbReference>
<evidence type="ECO:0000313" key="2">
    <source>
        <dbReference type="Proteomes" id="UP000248214"/>
    </source>
</evidence>
<organism evidence="1 2">
    <name type="scientific">Salipaludibacillus keqinensis</name>
    <dbReference type="NCBI Taxonomy" id="2045207"/>
    <lineage>
        <taxon>Bacteria</taxon>
        <taxon>Bacillati</taxon>
        <taxon>Bacillota</taxon>
        <taxon>Bacilli</taxon>
        <taxon>Bacillales</taxon>
        <taxon>Bacillaceae</taxon>
    </lineage>
</organism>
<keyword evidence="2" id="KW-1185">Reference proteome</keyword>
<reference evidence="1 2" key="1">
    <citation type="submission" date="2017-10" db="EMBL/GenBank/DDBJ databases">
        <title>Bacillus sp. nov., a halophilic bacterium isolated from a Keqin Lake.</title>
        <authorList>
            <person name="Wang H."/>
        </authorList>
    </citation>
    <scope>NUCLEOTIDE SEQUENCE [LARGE SCALE GENOMIC DNA]</scope>
    <source>
        <strain evidence="1 2">KQ-12</strain>
    </source>
</reference>
<evidence type="ECO:0000313" key="1">
    <source>
        <dbReference type="EMBL" id="PYZ92631.1"/>
    </source>
</evidence>
<dbReference type="AlphaFoldDB" id="A0A323TBS4"/>
<dbReference type="InterPro" id="IPR011728">
    <property type="entry name" value="PhaP_Bmeg"/>
</dbReference>
<gene>
    <name evidence="1" type="ORF">CR194_13250</name>
</gene>
<sequence>MVVKKEMNKTENENVIDFFGVGMWKDVMEEMEQQSMQALKTQKEWIDGTREQISQFEENSKKLTTAWKTNAQTVVGNVNPELEGDPKYHEVLNKLEEIGHKSQTIATLPGKATLDIMARSNGHIAATVGNTFVQNKKIAEKTTDTLINAFDQMRQTQMQMFNMIQSNSVMSK</sequence>
<dbReference type="EMBL" id="PDOD01000003">
    <property type="protein sequence ID" value="PYZ92631.1"/>
    <property type="molecule type" value="Genomic_DNA"/>
</dbReference>
<name>A0A323TBS4_9BACI</name>
<dbReference type="RefSeq" id="WP_110610180.1">
    <property type="nucleotide sequence ID" value="NZ_PDOD01000003.1"/>
</dbReference>
<dbReference type="OrthoDB" id="2677976at2"/>
<proteinExistence type="predicted"/>
<comment type="caution">
    <text evidence="1">The sequence shown here is derived from an EMBL/GenBank/DDBJ whole genome shotgun (WGS) entry which is preliminary data.</text>
</comment>
<dbReference type="Pfam" id="PF09602">
    <property type="entry name" value="PhaP_Bmeg"/>
    <property type="match status" value="1"/>
</dbReference>